<evidence type="ECO:0000256" key="2">
    <source>
        <dbReference type="ARBA" id="ARBA00022741"/>
    </source>
</evidence>
<evidence type="ECO:0000256" key="4">
    <source>
        <dbReference type="ARBA" id="ARBA00022840"/>
    </source>
</evidence>
<organism evidence="9 10">
    <name type="scientific">Uabimicrobium amorphum</name>
    <dbReference type="NCBI Taxonomy" id="2596890"/>
    <lineage>
        <taxon>Bacteria</taxon>
        <taxon>Pseudomonadati</taxon>
        <taxon>Planctomycetota</taxon>
        <taxon>Candidatus Uabimicrobiia</taxon>
        <taxon>Candidatus Uabimicrobiales</taxon>
        <taxon>Candidatus Uabimicrobiaceae</taxon>
        <taxon>Candidatus Uabimicrobium</taxon>
    </lineage>
</organism>
<dbReference type="KEGG" id="uam:UABAM_06027"/>
<dbReference type="PROSITE" id="PS00107">
    <property type="entry name" value="PROTEIN_KINASE_ATP"/>
    <property type="match status" value="1"/>
</dbReference>
<keyword evidence="7" id="KW-0472">Membrane</keyword>
<dbReference type="PANTHER" id="PTHR43289:SF6">
    <property type="entry name" value="SERINE_THREONINE-PROTEIN KINASE NEKL-3"/>
    <property type="match status" value="1"/>
</dbReference>
<feature type="domain" description="Protein kinase" evidence="8">
    <location>
        <begin position="67"/>
        <end position="332"/>
    </location>
</feature>
<keyword evidence="10" id="KW-1185">Reference proteome</keyword>
<dbReference type="SUPFAM" id="SSF50969">
    <property type="entry name" value="YVTN repeat-like/Quinoprotein amine dehydrogenase"/>
    <property type="match status" value="1"/>
</dbReference>
<dbReference type="PROSITE" id="PS50011">
    <property type="entry name" value="PROTEIN_KINASE_DOM"/>
    <property type="match status" value="1"/>
</dbReference>
<dbReference type="Pfam" id="PF00069">
    <property type="entry name" value="Pkinase"/>
    <property type="match status" value="1"/>
</dbReference>
<keyword evidence="2 5" id="KW-0547">Nucleotide-binding</keyword>
<dbReference type="Proteomes" id="UP000326354">
    <property type="component" value="Chromosome"/>
</dbReference>
<dbReference type="InterPro" id="IPR011044">
    <property type="entry name" value="Quino_amine_DH_bsu"/>
</dbReference>
<keyword evidence="7" id="KW-1133">Transmembrane helix</keyword>
<dbReference type="OrthoDB" id="1022767at2"/>
<dbReference type="EMBL" id="AP019860">
    <property type="protein sequence ID" value="BBM87615.1"/>
    <property type="molecule type" value="Genomic_DNA"/>
</dbReference>
<name>A0A5S9IW24_UABAM</name>
<evidence type="ECO:0000256" key="3">
    <source>
        <dbReference type="ARBA" id="ARBA00022777"/>
    </source>
</evidence>
<dbReference type="Gene3D" id="1.10.510.10">
    <property type="entry name" value="Transferase(Phosphotransferase) domain 1"/>
    <property type="match status" value="1"/>
</dbReference>
<dbReference type="Gene3D" id="3.30.200.20">
    <property type="entry name" value="Phosphorylase Kinase, domain 1"/>
    <property type="match status" value="1"/>
</dbReference>
<evidence type="ECO:0000256" key="1">
    <source>
        <dbReference type="ARBA" id="ARBA00022679"/>
    </source>
</evidence>
<dbReference type="SUPFAM" id="SSF56112">
    <property type="entry name" value="Protein kinase-like (PK-like)"/>
    <property type="match status" value="1"/>
</dbReference>
<feature type="coiled-coil region" evidence="6">
    <location>
        <begin position="373"/>
        <end position="404"/>
    </location>
</feature>
<keyword evidence="3 9" id="KW-0418">Kinase</keyword>
<evidence type="ECO:0000256" key="6">
    <source>
        <dbReference type="SAM" id="Coils"/>
    </source>
</evidence>
<dbReference type="GO" id="GO:0005524">
    <property type="term" value="F:ATP binding"/>
    <property type="evidence" value="ECO:0007669"/>
    <property type="project" value="UniProtKB-UniRule"/>
</dbReference>
<evidence type="ECO:0000313" key="9">
    <source>
        <dbReference type="EMBL" id="BBM87615.1"/>
    </source>
</evidence>
<gene>
    <name evidence="9" type="ORF">UABAM_06027</name>
</gene>
<sequence length="1216" mass="140538">MDSWYIYNKKQQKKYGPYSQVQIKSFVHNQKIDETCVASNNQKTWYNAQQLEKMLPVTNNIQKIGKFEVIRELGRGGMGVVYHARDTFLNDECAVKFIRLDQMDENTTKRFIREAQSTAKLKHPNIIAVKELNSIVDAQGNHLYYFSMDYIKGLSFGEYIAQDIPLKDKLGAFVAVCRGVAYAHENNIIHRDLKPANIIVAEDGTPIILDFGIARDLDITPNMTKTGDIVGTPRYIAPEVMEGKKATASCDTYALGVILYEILTGFSPFSGENVIEILFQVSHSTPVRPSRVNDKIKKDEDIEVICLKCLEKRPRNRIHSVGFLCEELQCVLDGKPTKTKPPGFMTKNYNWFRKNKLPGTIIGIMLIIIPPYLFILNNTLDEQKRALQEKQQAIEQQNIAMEEQRRFKVKSSFENYDKVANDKLMQFYEKFSSAKGIHSILGEMKGQYEGLEERIEDKKYHSILVNEKQNIQNFFNSTQKIIRYFLLPSLPKITSKIELTGVKDIYQIGMSTNNDIALISKARQLYMMHSGNNIPQQNIHMLSQKKIVGTCNRFCFSNNGRYLAAFFLKPIPEEEKSEQRLLIYDMHAKQVIKSDAVWMAMVDGKFSPNGRYFAYSSLEKGPSLWDLYSDKPAKEICKKRQGNKAKHFEFSSSGKYVSFHVQNDGYYVYDIQKKHTRKLAHYLNNVYPVWRKDQLFIYSNTRLERYDLQVQEPHTYSFTPNCMEGLASGAVSFDGKKFLWGTEEGTLNYVSLVSKNKANVISAQQAFSKINKIAFLNEHFFFTLDGENHFYLRDLLSRQAIYHQPNVYYARYDEQRNEIIVVVQKKQKFYLERWRVPYTLRQLLLPNRKTENAYKLVTKLAVDEKLVSSHPALFVKKGKEIKAVILSWHKALSIWQKKENTFANSLTFSPLLDLRDIKLSHDDEWLVILAHHKRLRKQYVIKIHCDNLAQLDLQNSDKIIDGALVNGQVVNEWVNNPTKKEIRCVALSPNNDLYVSYSNEIWKYTAGKIRKLAKCSRTIRVLCTQPEKGLMIAGQEKNFFSILDANGRTLYTARLEESENVFEIAAWCPQNEQQQAMCAIAGKDGHLYLVYEGKNGRWQHHSISLPGKKYQLSFSPNGKMLAVFTSRDTYLYSIDTQSNFPIFSGYHKNNGGNFCRDWQYAVFPTAKARVFIFDLHKLSFANFANYFSDTPVSGENLWVNRVKNKFSKLMQEQQNK</sequence>
<dbReference type="SMART" id="SM00220">
    <property type="entry name" value="S_TKc"/>
    <property type="match status" value="1"/>
</dbReference>
<dbReference type="Gene3D" id="2.130.10.10">
    <property type="entry name" value="YVTN repeat-like/Quinoprotein amine dehydrogenase"/>
    <property type="match status" value="2"/>
</dbReference>
<keyword evidence="4 5" id="KW-0067">ATP-binding</keyword>
<keyword evidence="6" id="KW-0175">Coiled coil</keyword>
<keyword evidence="1" id="KW-0808">Transferase</keyword>
<dbReference type="SUPFAM" id="SSF69322">
    <property type="entry name" value="Tricorn protease domain 2"/>
    <property type="match status" value="1"/>
</dbReference>
<accession>A0A5S9IW24</accession>
<dbReference type="InterPro" id="IPR011009">
    <property type="entry name" value="Kinase-like_dom_sf"/>
</dbReference>
<evidence type="ECO:0000313" key="10">
    <source>
        <dbReference type="Proteomes" id="UP000326354"/>
    </source>
</evidence>
<evidence type="ECO:0000256" key="5">
    <source>
        <dbReference type="PROSITE-ProRule" id="PRU10141"/>
    </source>
</evidence>
<evidence type="ECO:0000256" key="7">
    <source>
        <dbReference type="SAM" id="Phobius"/>
    </source>
</evidence>
<evidence type="ECO:0000259" key="8">
    <source>
        <dbReference type="PROSITE" id="PS50011"/>
    </source>
</evidence>
<dbReference type="InterPro" id="IPR008271">
    <property type="entry name" value="Ser/Thr_kinase_AS"/>
</dbReference>
<dbReference type="InterPro" id="IPR017441">
    <property type="entry name" value="Protein_kinase_ATP_BS"/>
</dbReference>
<reference evidence="9 10" key="1">
    <citation type="submission" date="2019-08" db="EMBL/GenBank/DDBJ databases">
        <title>Complete genome sequence of Candidatus Uab amorphum.</title>
        <authorList>
            <person name="Shiratori T."/>
            <person name="Suzuki S."/>
            <person name="Kakizawa Y."/>
            <person name="Ishida K."/>
        </authorList>
    </citation>
    <scope>NUCLEOTIDE SEQUENCE [LARGE SCALE GENOMIC DNA]</scope>
    <source>
        <strain evidence="9 10">SRT547</strain>
    </source>
</reference>
<dbReference type="AlphaFoldDB" id="A0A5S9IW24"/>
<dbReference type="GO" id="GO:0004674">
    <property type="term" value="F:protein serine/threonine kinase activity"/>
    <property type="evidence" value="ECO:0007669"/>
    <property type="project" value="TreeGrafter"/>
</dbReference>
<protein>
    <submittedName>
        <fullName evidence="9">Protein kinase</fullName>
    </submittedName>
</protein>
<dbReference type="PROSITE" id="PS00108">
    <property type="entry name" value="PROTEIN_KINASE_ST"/>
    <property type="match status" value="1"/>
</dbReference>
<dbReference type="PANTHER" id="PTHR43289">
    <property type="entry name" value="MITOGEN-ACTIVATED PROTEIN KINASE KINASE KINASE 20-RELATED"/>
    <property type="match status" value="1"/>
</dbReference>
<dbReference type="RefSeq" id="WP_151971626.1">
    <property type="nucleotide sequence ID" value="NZ_AP019860.1"/>
</dbReference>
<dbReference type="InterPro" id="IPR015943">
    <property type="entry name" value="WD40/YVTN_repeat-like_dom_sf"/>
</dbReference>
<feature type="binding site" evidence="5">
    <location>
        <position position="96"/>
    </location>
    <ligand>
        <name>ATP</name>
        <dbReference type="ChEBI" id="CHEBI:30616"/>
    </ligand>
</feature>
<proteinExistence type="predicted"/>
<dbReference type="CDD" id="cd14014">
    <property type="entry name" value="STKc_PknB_like"/>
    <property type="match status" value="1"/>
</dbReference>
<keyword evidence="7" id="KW-0812">Transmembrane</keyword>
<feature type="transmembrane region" description="Helical" evidence="7">
    <location>
        <begin position="357"/>
        <end position="375"/>
    </location>
</feature>
<dbReference type="InterPro" id="IPR000719">
    <property type="entry name" value="Prot_kinase_dom"/>
</dbReference>